<gene>
    <name evidence="17" type="ORF">PHACADRAFT_115502</name>
</gene>
<dbReference type="InterPro" id="IPR005792">
    <property type="entry name" value="Prot_disulphide_isomerase"/>
</dbReference>
<evidence type="ECO:0000256" key="12">
    <source>
        <dbReference type="PIRSR" id="PIRSR605792-51"/>
    </source>
</evidence>
<dbReference type="PANTHER" id="PTHR18929:SF132">
    <property type="entry name" value="PROTEIN DISULFIDE-ISOMERASE A3"/>
    <property type="match status" value="1"/>
</dbReference>
<keyword evidence="9 12" id="KW-1015">Disulfide bond</keyword>
<evidence type="ECO:0000256" key="5">
    <source>
        <dbReference type="ARBA" id="ARBA00012723"/>
    </source>
</evidence>
<evidence type="ECO:0000256" key="7">
    <source>
        <dbReference type="ARBA" id="ARBA00022737"/>
    </source>
</evidence>
<dbReference type="PROSITE" id="PS51352">
    <property type="entry name" value="THIOREDOXIN_2"/>
    <property type="match status" value="2"/>
</dbReference>
<evidence type="ECO:0000256" key="6">
    <source>
        <dbReference type="ARBA" id="ARBA00022729"/>
    </source>
</evidence>
<dbReference type="Proteomes" id="UP000008370">
    <property type="component" value="Unassembled WGS sequence"/>
</dbReference>
<feature type="signal peptide" evidence="14">
    <location>
        <begin position="1"/>
        <end position="18"/>
    </location>
</feature>
<dbReference type="EMBL" id="JH930469">
    <property type="protein sequence ID" value="EKM60068.1"/>
    <property type="molecule type" value="Genomic_DNA"/>
</dbReference>
<dbReference type="NCBIfam" id="TIGR01126">
    <property type="entry name" value="pdi_dom"/>
    <property type="match status" value="2"/>
</dbReference>
<dbReference type="Pfam" id="PF13848">
    <property type="entry name" value="Thioredoxin_6"/>
    <property type="match status" value="1"/>
</dbReference>
<keyword evidence="10 14" id="KW-0413">Isomerase</keyword>
<dbReference type="FunFam" id="3.40.30.10:FF:000017">
    <property type="entry name" value="Protein disulfide-isomerase A4"/>
    <property type="match status" value="1"/>
</dbReference>
<keyword evidence="6 14" id="KW-0732">Signal</keyword>
<reference evidence="17 18" key="1">
    <citation type="journal article" date="2012" name="BMC Genomics">
        <title>Comparative genomics of the white-rot fungi, Phanerochaete carnosa and P. chrysosporium, to elucidate the genetic basis of the distinct wood types they colonize.</title>
        <authorList>
            <person name="Suzuki H."/>
            <person name="MacDonald J."/>
            <person name="Syed K."/>
            <person name="Salamov A."/>
            <person name="Hori C."/>
            <person name="Aerts A."/>
            <person name="Henrissat B."/>
            <person name="Wiebenga A."/>
            <person name="vanKuyk P.A."/>
            <person name="Barry K."/>
            <person name="Lindquist E."/>
            <person name="LaButti K."/>
            <person name="Lapidus A."/>
            <person name="Lucas S."/>
            <person name="Coutinho P."/>
            <person name="Gong Y."/>
            <person name="Samejima M."/>
            <person name="Mahadevan R."/>
            <person name="Abou-Zaid M."/>
            <person name="de Vries R.P."/>
            <person name="Igarashi K."/>
            <person name="Yadav J.S."/>
            <person name="Grigoriev I.V."/>
            <person name="Master E.R."/>
        </authorList>
    </citation>
    <scope>NUCLEOTIDE SEQUENCE [LARGE SCALE GENOMIC DNA]</scope>
    <source>
        <strain evidence="17 18">HHB-10118-sp</strain>
    </source>
</reference>
<dbReference type="CDD" id="cd02981">
    <property type="entry name" value="PDI_b_family"/>
    <property type="match status" value="1"/>
</dbReference>
<dbReference type="InterPro" id="IPR017937">
    <property type="entry name" value="Thioredoxin_CS"/>
</dbReference>
<comment type="function">
    <text evidence="2">Participates in the folding of proteins containing disulfide bonds, may be involved in glycosylation, prolyl hydroxylation and triglyceride transfer.</text>
</comment>
<evidence type="ECO:0000256" key="1">
    <source>
        <dbReference type="ARBA" id="ARBA00001182"/>
    </source>
</evidence>
<dbReference type="NCBIfam" id="TIGR01130">
    <property type="entry name" value="ER_PDI_fam"/>
    <property type="match status" value="1"/>
</dbReference>
<sequence length="497" mass="55065">MRFSKALAALALAAVALASDVLDLTPDTFDELVNPEPLMLVEFFAPWCGHCKALAPHYEEAATVLKEKGIKLAKVNCVDEADLCQKNGVQGYPTIRVYRNGEHTTYTGARSVEGIVSYMTKQSLPAVGSITTEIFNEFKGADKIVALAFVESASDPLAVEFNATANKHRDDYLFGMTTDKEVFEAAGVTPPAVILYRTFDEPVTEYPYPISSLTADDLENWIKDLAVPVLDQVNAENYQAYAQSGKPLAYLFLDPSDAKKEEYIDLVKPVAAKYKGKVNFVWIDAIQFGDHAKALNLNEAKWPGFVVQDLQNQLKYPYDQSHELEAASLGALVEGFLDGTIEPSLKSQPIPDEQKENVFELVGRQFDDVVFDDSKDVFVEFFAPWCGHCKRLKATWDSLADRYADVQDRLVIAKMDATENDLPPSANFRVAGFPTLKFKKAGSSEFIDYDGDRSLESLVAFIEENAANSLEKKNESAPPPPTPEAQEPLGHDHHDEL</sequence>
<keyword evidence="18" id="KW-1185">Reference proteome</keyword>
<dbReference type="SUPFAM" id="SSF52833">
    <property type="entry name" value="Thioredoxin-like"/>
    <property type="match status" value="4"/>
</dbReference>
<evidence type="ECO:0000259" key="16">
    <source>
        <dbReference type="PROSITE" id="PS51352"/>
    </source>
</evidence>
<keyword evidence="11 12" id="KW-0676">Redox-active center</keyword>
<feature type="disulfide bond" description="Redox-active" evidence="12">
    <location>
        <begin position="386"/>
        <end position="389"/>
    </location>
</feature>
<feature type="disulfide bond" description="Redox-active" evidence="12">
    <location>
        <begin position="48"/>
        <end position="51"/>
    </location>
</feature>
<dbReference type="CDD" id="cd02995">
    <property type="entry name" value="PDI_a_PDI_a'_C"/>
    <property type="match status" value="1"/>
</dbReference>
<evidence type="ECO:0000256" key="4">
    <source>
        <dbReference type="ARBA" id="ARBA00006347"/>
    </source>
</evidence>
<comment type="similarity">
    <text evidence="4 13">Belongs to the protein disulfide isomerase family.</text>
</comment>
<accession>K5W7Z1</accession>
<evidence type="ECO:0000256" key="3">
    <source>
        <dbReference type="ARBA" id="ARBA00004319"/>
    </source>
</evidence>
<name>K5W7Z1_PHACS</name>
<evidence type="ECO:0000256" key="14">
    <source>
        <dbReference type="RuleBase" id="RU361130"/>
    </source>
</evidence>
<dbReference type="FunFam" id="3.40.30.10:FF:000027">
    <property type="entry name" value="protein disulfide-isomerase A2"/>
    <property type="match status" value="1"/>
</dbReference>
<dbReference type="InterPro" id="IPR005788">
    <property type="entry name" value="PDI_thioredoxin-like_dom"/>
</dbReference>
<dbReference type="GO" id="GO:0006457">
    <property type="term" value="P:protein folding"/>
    <property type="evidence" value="ECO:0007669"/>
    <property type="project" value="TreeGrafter"/>
</dbReference>
<evidence type="ECO:0000256" key="2">
    <source>
        <dbReference type="ARBA" id="ARBA00002692"/>
    </source>
</evidence>
<dbReference type="GO" id="GO:0005788">
    <property type="term" value="C:endoplasmic reticulum lumen"/>
    <property type="evidence" value="ECO:0007669"/>
    <property type="project" value="UniProtKB-SubCell"/>
</dbReference>
<dbReference type="PRINTS" id="PR00421">
    <property type="entry name" value="THIOREDOXIN"/>
</dbReference>
<dbReference type="InterPro" id="IPR013766">
    <property type="entry name" value="Thioredoxin_domain"/>
</dbReference>
<feature type="region of interest" description="Disordered" evidence="15">
    <location>
        <begin position="469"/>
        <end position="497"/>
    </location>
</feature>
<feature type="chain" id="PRO_5005138099" description="Protein disulfide-isomerase" evidence="14">
    <location>
        <begin position="19"/>
        <end position="497"/>
    </location>
</feature>
<evidence type="ECO:0000256" key="10">
    <source>
        <dbReference type="ARBA" id="ARBA00023235"/>
    </source>
</evidence>
<protein>
    <recommendedName>
        <fullName evidence="5 14">Protein disulfide-isomerase</fullName>
        <ecNumber evidence="5 14">5.3.4.1</ecNumber>
    </recommendedName>
</protein>
<dbReference type="GO" id="GO:0034976">
    <property type="term" value="P:response to endoplasmic reticulum stress"/>
    <property type="evidence" value="ECO:0007669"/>
    <property type="project" value="TreeGrafter"/>
</dbReference>
<dbReference type="GeneID" id="18907741"/>
<evidence type="ECO:0000313" key="17">
    <source>
        <dbReference type="EMBL" id="EKM60068.1"/>
    </source>
</evidence>
<dbReference type="FunFam" id="3.40.30.10:FF:000139">
    <property type="entry name" value="Protein disulfide-isomerase"/>
    <property type="match status" value="1"/>
</dbReference>
<dbReference type="KEGG" id="pco:PHACADRAFT_115502"/>
<evidence type="ECO:0000256" key="13">
    <source>
        <dbReference type="RuleBase" id="RU004208"/>
    </source>
</evidence>
<proteinExistence type="inferred from homology"/>
<dbReference type="CDD" id="cd02982">
    <property type="entry name" value="PDI_b'_family"/>
    <property type="match status" value="1"/>
</dbReference>
<dbReference type="STRING" id="650164.K5W7Z1"/>
<organism evidence="17 18">
    <name type="scientific">Phanerochaete carnosa (strain HHB-10118-sp)</name>
    <name type="common">White-rot fungus</name>
    <name type="synonym">Peniophora carnosa</name>
    <dbReference type="NCBI Taxonomy" id="650164"/>
    <lineage>
        <taxon>Eukaryota</taxon>
        <taxon>Fungi</taxon>
        <taxon>Dikarya</taxon>
        <taxon>Basidiomycota</taxon>
        <taxon>Agaricomycotina</taxon>
        <taxon>Agaricomycetes</taxon>
        <taxon>Polyporales</taxon>
        <taxon>Phanerochaetaceae</taxon>
        <taxon>Phanerochaete</taxon>
    </lineage>
</organism>
<feature type="domain" description="Thioredoxin" evidence="16">
    <location>
        <begin position="6"/>
        <end position="124"/>
    </location>
</feature>
<dbReference type="Gene3D" id="3.40.30.10">
    <property type="entry name" value="Glutaredoxin"/>
    <property type="match status" value="4"/>
</dbReference>
<evidence type="ECO:0000256" key="9">
    <source>
        <dbReference type="ARBA" id="ARBA00023157"/>
    </source>
</evidence>
<feature type="domain" description="Thioredoxin" evidence="16">
    <location>
        <begin position="344"/>
        <end position="467"/>
    </location>
</feature>
<dbReference type="InParanoid" id="K5W7Z1"/>
<dbReference type="AlphaFoldDB" id="K5W7Z1"/>
<keyword evidence="7" id="KW-0677">Repeat</keyword>
<dbReference type="PANTHER" id="PTHR18929">
    <property type="entry name" value="PROTEIN DISULFIDE ISOMERASE"/>
    <property type="match status" value="1"/>
</dbReference>
<evidence type="ECO:0000256" key="11">
    <source>
        <dbReference type="ARBA" id="ARBA00023284"/>
    </source>
</evidence>
<evidence type="ECO:0000256" key="15">
    <source>
        <dbReference type="SAM" id="MobiDB-lite"/>
    </source>
</evidence>
<dbReference type="GO" id="GO:0003756">
    <property type="term" value="F:protein disulfide isomerase activity"/>
    <property type="evidence" value="ECO:0007669"/>
    <property type="project" value="UniProtKB-EC"/>
</dbReference>
<comment type="catalytic activity">
    <reaction evidence="1 14">
        <text>Catalyzes the rearrangement of -S-S- bonds in proteins.</text>
        <dbReference type="EC" id="5.3.4.1"/>
    </reaction>
</comment>
<dbReference type="RefSeq" id="XP_007392615.1">
    <property type="nucleotide sequence ID" value="XM_007392553.1"/>
</dbReference>
<evidence type="ECO:0000313" key="18">
    <source>
        <dbReference type="Proteomes" id="UP000008370"/>
    </source>
</evidence>
<keyword evidence="8" id="KW-0256">Endoplasmic reticulum</keyword>
<comment type="subcellular location">
    <subcellularLocation>
        <location evidence="3">Endoplasmic reticulum lumen</location>
    </subcellularLocation>
</comment>
<dbReference type="CDD" id="cd02961">
    <property type="entry name" value="PDI_a_family"/>
    <property type="match status" value="1"/>
</dbReference>
<dbReference type="EC" id="5.3.4.1" evidence="5 14"/>
<dbReference type="FunCoup" id="K5W7Z1">
    <property type="interactions" value="222"/>
</dbReference>
<dbReference type="OrthoDB" id="427280at2759"/>
<dbReference type="Pfam" id="PF00085">
    <property type="entry name" value="Thioredoxin"/>
    <property type="match status" value="2"/>
</dbReference>
<dbReference type="HOGENOM" id="CLU_025879_5_0_1"/>
<dbReference type="InterPro" id="IPR036249">
    <property type="entry name" value="Thioredoxin-like_sf"/>
</dbReference>
<dbReference type="PROSITE" id="PS00194">
    <property type="entry name" value="THIOREDOXIN_1"/>
    <property type="match status" value="2"/>
</dbReference>
<evidence type="ECO:0000256" key="8">
    <source>
        <dbReference type="ARBA" id="ARBA00022824"/>
    </source>
</evidence>